<dbReference type="Gene3D" id="1.10.472.80">
    <property type="entry name" value="Ypt/Rab-GAP domain of gyp1p, domain 3"/>
    <property type="match status" value="1"/>
</dbReference>
<evidence type="ECO:0000256" key="1">
    <source>
        <dbReference type="ARBA" id="ARBA00022468"/>
    </source>
</evidence>
<comment type="caution">
    <text evidence="4">The sequence shown here is derived from an EMBL/GenBank/DDBJ whole genome shotgun (WGS) entry which is preliminary data.</text>
</comment>
<organism evidence="4 5">
    <name type="scientific">Trichinella britovi</name>
    <name type="common">Parasitic roundworm</name>
    <dbReference type="NCBI Taxonomy" id="45882"/>
    <lineage>
        <taxon>Eukaryota</taxon>
        <taxon>Metazoa</taxon>
        <taxon>Ecdysozoa</taxon>
        <taxon>Nematoda</taxon>
        <taxon>Enoplea</taxon>
        <taxon>Dorylaimia</taxon>
        <taxon>Trichinellida</taxon>
        <taxon>Trichinellidae</taxon>
        <taxon>Trichinella</taxon>
    </lineage>
</organism>
<dbReference type="FunFam" id="1.10.472.80:FF:000038">
    <property type="entry name" value="TBC1 domain family member 5"/>
    <property type="match status" value="1"/>
</dbReference>
<dbReference type="PANTHER" id="PTHR22957">
    <property type="entry name" value="TBC1 DOMAIN FAMILY MEMBER GTPASE-ACTIVATING PROTEIN"/>
    <property type="match status" value="1"/>
</dbReference>
<evidence type="ECO:0000313" key="5">
    <source>
        <dbReference type="Proteomes" id="UP000054653"/>
    </source>
</evidence>
<dbReference type="Gene3D" id="1.10.8.270">
    <property type="entry name" value="putative rabgap domain of human tbc1 domain family member 14 like domains"/>
    <property type="match status" value="1"/>
</dbReference>
<dbReference type="STRING" id="45882.A0A0V1CZF3"/>
<protein>
    <submittedName>
        <fullName evidence="4">TBC1 domain family member 5</fullName>
    </submittedName>
</protein>
<keyword evidence="1" id="KW-0343">GTPase activation</keyword>
<proteinExistence type="predicted"/>
<feature type="region of interest" description="Disordered" evidence="2">
    <location>
        <begin position="712"/>
        <end position="734"/>
    </location>
</feature>
<sequence length="785" mass="90652">MTEKPKVYSRYYEQWNILLKQMLTFTKSEMKTFAAQGNLRGNSFRSIYWRVFLECFPTNFKHWSAALEKSRQTYTSLHKEILGDPRSAQISGDLQIDNPLSLHEKSTWRIYFSNQELLSKIRQDVTRTYPELKFFTSERIRRIMTELLFIYALQYPHISYKQGMHEILGLIIYAFSFDFEAFKNAEENGALKYNSEKLVFVIACDKKSSAEHCYEIGIIYDECAVFLKFSGSVIKSSLPKCELYLCKSRTEYRTCDADNYRRGHPLRILLVSRILRTTEGTCHCSRMNNSEHCRRFCIQYSQVECNYCISCNIDGRTCRCRVQLAGQISSLYTGYSIAHILVEFSPDATNMNNEQRISFMQLFSSLCLKNVFNSDYFEHDVFGLFAALMQIVQPFYFQDEDGRCKTKKQLNDIASKCPLMVKLQGVTDSLKHVDFPLYNHLQCLDIPVEAYGIRWFRLLFGREFFIEDLFVIWDIIFADGPPYSIIECFSVAMLCYISDILLRSDYMGCLKILMKYPSVEDIFQLISIAVFLQTRIDDYLHSSAFARHVDVVCSRPAESNKTLRKSYLPFSFNIFPRKKNSDSTSTSSSSLAEKLKKRYQRQSDDAVVNRRPIFPSNKANSSKSSRSSASSSSECVTSTEEILVKEKIRQLQAGIMLNASKQLDDYAGLSFEESSNYLDQVTREGTIVADTGALVNISAGLRNVSALLRDNFSSPARRHNRPPVPRAQHPRPRIVETPNMQSMDFAIEMGKESIPVDEAFQIDETFLSTRLKRENELVELRRNQS</sequence>
<dbReference type="Pfam" id="PF00566">
    <property type="entry name" value="RabGAP-TBC"/>
    <property type="match status" value="2"/>
</dbReference>
<evidence type="ECO:0000256" key="2">
    <source>
        <dbReference type="SAM" id="MobiDB-lite"/>
    </source>
</evidence>
<reference evidence="4 5" key="1">
    <citation type="submission" date="2015-01" db="EMBL/GenBank/DDBJ databases">
        <title>Evolution of Trichinella species and genotypes.</title>
        <authorList>
            <person name="Korhonen P.K."/>
            <person name="Edoardo P."/>
            <person name="Giuseppe L.R."/>
            <person name="Gasser R.B."/>
        </authorList>
    </citation>
    <scope>NUCLEOTIDE SEQUENCE [LARGE SCALE GENOMIC DNA]</scope>
    <source>
        <strain evidence="4">ISS120</strain>
    </source>
</reference>
<dbReference type="EMBL" id="JYDI01000067">
    <property type="protein sequence ID" value="KRY54583.1"/>
    <property type="molecule type" value="Genomic_DNA"/>
</dbReference>
<dbReference type="PROSITE" id="PS50086">
    <property type="entry name" value="TBC_RABGAP"/>
    <property type="match status" value="1"/>
</dbReference>
<feature type="region of interest" description="Disordered" evidence="2">
    <location>
        <begin position="579"/>
        <end position="632"/>
    </location>
</feature>
<dbReference type="PANTHER" id="PTHR22957:SF337">
    <property type="entry name" value="TBC1 DOMAIN FAMILY MEMBER 5"/>
    <property type="match status" value="1"/>
</dbReference>
<keyword evidence="5" id="KW-1185">Reference proteome</keyword>
<dbReference type="Proteomes" id="UP000054653">
    <property type="component" value="Unassembled WGS sequence"/>
</dbReference>
<dbReference type="SMART" id="SM00164">
    <property type="entry name" value="TBC"/>
    <property type="match status" value="1"/>
</dbReference>
<dbReference type="InterPro" id="IPR000195">
    <property type="entry name" value="Rab-GAP-TBC_dom"/>
</dbReference>
<feature type="domain" description="Rab-GAP TBC" evidence="3">
    <location>
        <begin position="39"/>
        <end position="480"/>
    </location>
</feature>
<dbReference type="GO" id="GO:0005096">
    <property type="term" value="F:GTPase activator activity"/>
    <property type="evidence" value="ECO:0007669"/>
    <property type="project" value="UniProtKB-KW"/>
</dbReference>
<feature type="compositionally biased region" description="Low complexity" evidence="2">
    <location>
        <begin position="616"/>
        <end position="632"/>
    </location>
</feature>
<name>A0A0V1CZF3_TRIBR</name>
<dbReference type="FunFam" id="1.10.8.270:FF:000011">
    <property type="entry name" value="TBC1 domain family member 5"/>
    <property type="match status" value="1"/>
</dbReference>
<dbReference type="GO" id="GO:0005737">
    <property type="term" value="C:cytoplasm"/>
    <property type="evidence" value="ECO:0007669"/>
    <property type="project" value="UniProtKB-ARBA"/>
</dbReference>
<dbReference type="AlphaFoldDB" id="A0A0V1CZF3"/>
<dbReference type="SUPFAM" id="SSF47923">
    <property type="entry name" value="Ypt/Rab-GAP domain of gyp1p"/>
    <property type="match status" value="2"/>
</dbReference>
<dbReference type="InterPro" id="IPR035969">
    <property type="entry name" value="Rab-GAP_TBC_sf"/>
</dbReference>
<evidence type="ECO:0000259" key="3">
    <source>
        <dbReference type="PROSITE" id="PS50086"/>
    </source>
</evidence>
<dbReference type="OrthoDB" id="27140at2759"/>
<evidence type="ECO:0000313" key="4">
    <source>
        <dbReference type="EMBL" id="KRY54583.1"/>
    </source>
</evidence>
<gene>
    <name evidence="4" type="primary">TBC1D5</name>
    <name evidence="4" type="ORF">T03_9767</name>
</gene>
<accession>A0A0V1CZF3</accession>